<sequence>MQRLTVLLMSYIWRVYLKHTARAYTRALKEAWNIEQQ</sequence>
<name>A0A0A8ZVC6_ARUDO</name>
<reference evidence="1" key="1">
    <citation type="submission" date="2014-09" db="EMBL/GenBank/DDBJ databases">
        <authorList>
            <person name="Magalhaes I.L.F."/>
            <person name="Oliveira U."/>
            <person name="Santos F.R."/>
            <person name="Vidigal T.H.D.A."/>
            <person name="Brescovit A.D."/>
            <person name="Santos A.J."/>
        </authorList>
    </citation>
    <scope>NUCLEOTIDE SEQUENCE</scope>
    <source>
        <tissue evidence="1">Shoot tissue taken approximately 20 cm above the soil surface</tissue>
    </source>
</reference>
<accession>A0A0A8ZVC6</accession>
<dbReference type="AlphaFoldDB" id="A0A0A8ZVC6"/>
<evidence type="ECO:0000313" key="1">
    <source>
        <dbReference type="EMBL" id="JAD42776.1"/>
    </source>
</evidence>
<dbReference type="EMBL" id="GBRH01255119">
    <property type="protein sequence ID" value="JAD42776.1"/>
    <property type="molecule type" value="Transcribed_RNA"/>
</dbReference>
<protein>
    <submittedName>
        <fullName evidence="1">Uncharacterized protein</fullName>
    </submittedName>
</protein>
<organism evidence="1">
    <name type="scientific">Arundo donax</name>
    <name type="common">Giant reed</name>
    <name type="synonym">Donax arundinaceus</name>
    <dbReference type="NCBI Taxonomy" id="35708"/>
    <lineage>
        <taxon>Eukaryota</taxon>
        <taxon>Viridiplantae</taxon>
        <taxon>Streptophyta</taxon>
        <taxon>Embryophyta</taxon>
        <taxon>Tracheophyta</taxon>
        <taxon>Spermatophyta</taxon>
        <taxon>Magnoliopsida</taxon>
        <taxon>Liliopsida</taxon>
        <taxon>Poales</taxon>
        <taxon>Poaceae</taxon>
        <taxon>PACMAD clade</taxon>
        <taxon>Arundinoideae</taxon>
        <taxon>Arundineae</taxon>
        <taxon>Arundo</taxon>
    </lineage>
</organism>
<proteinExistence type="predicted"/>
<reference evidence="1" key="2">
    <citation type="journal article" date="2015" name="Data Brief">
        <title>Shoot transcriptome of the giant reed, Arundo donax.</title>
        <authorList>
            <person name="Barrero R.A."/>
            <person name="Guerrero F.D."/>
            <person name="Moolhuijzen P."/>
            <person name="Goolsby J.A."/>
            <person name="Tidwell J."/>
            <person name="Bellgard S.E."/>
            <person name="Bellgard M.I."/>
        </authorList>
    </citation>
    <scope>NUCLEOTIDE SEQUENCE</scope>
    <source>
        <tissue evidence="1">Shoot tissue taken approximately 20 cm above the soil surface</tissue>
    </source>
</reference>